<evidence type="ECO:0000256" key="6">
    <source>
        <dbReference type="ARBA" id="ARBA00022989"/>
    </source>
</evidence>
<comment type="caution">
    <text evidence="8">Lacks conserved residue(s) required for the propagation of feature annotation.</text>
</comment>
<feature type="transmembrane region" description="Helical" evidence="8">
    <location>
        <begin position="50"/>
        <end position="69"/>
    </location>
</feature>
<comment type="subcellular location">
    <subcellularLocation>
        <location evidence="1 8">Endoplasmic reticulum membrane</location>
        <topology evidence="1 8">Multi-pass membrane protein</topology>
    </subcellularLocation>
</comment>
<reference evidence="9" key="1">
    <citation type="submission" date="2015-09" db="EMBL/GenBank/DDBJ databases">
        <title>Scylla olivacea transcriptome.</title>
        <authorList>
            <person name="Ikhwanuddin M."/>
        </authorList>
    </citation>
    <scope>NUCLEOTIDE SEQUENCE</scope>
</reference>
<evidence type="ECO:0000256" key="7">
    <source>
        <dbReference type="ARBA" id="ARBA00023136"/>
    </source>
</evidence>
<sequence length="358" mass="41403">MHIYSCLGHKEFRFLLPVLPLCLCIAGDYIAFYLAACAKRSDRPLGFRRKVIFLVLLIPNLVALVYLGVIHQRGPLDTMQAVREEVEGNLQANILFLMPCHSTPYYSHLHKNVTMRFLTCEPNLKGEENYLDEADVFEKDPLTWLQQEYYNQLPALQEALSTSQDGLRNLGEESRGSRNVVNEKKWEIKGTRGEGELSSAEEKIGNQRKREIGNQTANIVKSKMGKILEFRDETQFDGSEILIDSNRNEEQKTISKGKKEKTYESKVGKDAIKSRTKRKNEIIEDINVKERNYGIPKTSLTTFPSHIVMFSVMEDKVEEFLIHHHYYLCHKLFHSHINDGRRSQHIHIYCQQSTTLRS</sequence>
<evidence type="ECO:0000256" key="1">
    <source>
        <dbReference type="ARBA" id="ARBA00004477"/>
    </source>
</evidence>
<dbReference type="EC" id="2.4.1.-" evidence="8"/>
<protein>
    <recommendedName>
        <fullName evidence="8">Mannosyltransferase</fullName>
        <ecNumber evidence="8">2.4.1.-</ecNumber>
    </recommendedName>
</protein>
<dbReference type="PANTHER" id="PTHR22760">
    <property type="entry name" value="GLYCOSYLTRANSFERASE"/>
    <property type="match status" value="1"/>
</dbReference>
<keyword evidence="6 8" id="KW-1133">Transmembrane helix</keyword>
<feature type="transmembrane region" description="Helical" evidence="8">
    <location>
        <begin position="14"/>
        <end position="38"/>
    </location>
</feature>
<dbReference type="GO" id="GO:0005789">
    <property type="term" value="C:endoplasmic reticulum membrane"/>
    <property type="evidence" value="ECO:0007669"/>
    <property type="project" value="UniProtKB-SubCell"/>
</dbReference>
<evidence type="ECO:0000256" key="8">
    <source>
        <dbReference type="RuleBase" id="RU363075"/>
    </source>
</evidence>
<dbReference type="GO" id="GO:0006506">
    <property type="term" value="P:GPI anchor biosynthetic process"/>
    <property type="evidence" value="ECO:0007669"/>
    <property type="project" value="TreeGrafter"/>
</dbReference>
<accession>A0A0P4VRD3</accession>
<keyword evidence="2 8" id="KW-0328">Glycosyltransferase</keyword>
<keyword evidence="3" id="KW-0808">Transferase</keyword>
<keyword evidence="7 8" id="KW-0472">Membrane</keyword>
<dbReference type="InterPro" id="IPR005599">
    <property type="entry name" value="GPI_mannosylTrfase"/>
</dbReference>
<evidence type="ECO:0000256" key="4">
    <source>
        <dbReference type="ARBA" id="ARBA00022692"/>
    </source>
</evidence>
<comment type="similarity">
    <text evidence="8">Belongs to the glycosyltransferase 22 family.</text>
</comment>
<dbReference type="Pfam" id="PF03901">
    <property type="entry name" value="Glyco_transf_22"/>
    <property type="match status" value="1"/>
</dbReference>
<dbReference type="AlphaFoldDB" id="A0A0P4VRD3"/>
<evidence type="ECO:0000313" key="9">
    <source>
        <dbReference type="EMBL" id="JAI57790.1"/>
    </source>
</evidence>
<name>A0A0P4VRD3_SCYOL</name>
<dbReference type="GO" id="GO:0000026">
    <property type="term" value="F:alpha-1,2-mannosyltransferase activity"/>
    <property type="evidence" value="ECO:0007669"/>
    <property type="project" value="TreeGrafter"/>
</dbReference>
<dbReference type="EMBL" id="GDRN01105069">
    <property type="protein sequence ID" value="JAI57790.1"/>
    <property type="molecule type" value="Transcribed_RNA"/>
</dbReference>
<proteinExistence type="inferred from homology"/>
<keyword evidence="4 8" id="KW-0812">Transmembrane</keyword>
<evidence type="ECO:0000256" key="2">
    <source>
        <dbReference type="ARBA" id="ARBA00022676"/>
    </source>
</evidence>
<organism evidence="9">
    <name type="scientific">Scylla olivacea</name>
    <name type="common">Orange mud crab</name>
    <name type="synonym">Cancer olivacea</name>
    <dbReference type="NCBI Taxonomy" id="85551"/>
    <lineage>
        <taxon>Eukaryota</taxon>
        <taxon>Metazoa</taxon>
        <taxon>Ecdysozoa</taxon>
        <taxon>Arthropoda</taxon>
        <taxon>Crustacea</taxon>
        <taxon>Multicrustacea</taxon>
        <taxon>Malacostraca</taxon>
        <taxon>Eumalacostraca</taxon>
        <taxon>Eucarida</taxon>
        <taxon>Decapoda</taxon>
        <taxon>Pleocyemata</taxon>
        <taxon>Brachyura</taxon>
        <taxon>Eubrachyura</taxon>
        <taxon>Portunoidea</taxon>
        <taxon>Portunidae</taxon>
        <taxon>Portuninae</taxon>
        <taxon>Scylla</taxon>
    </lineage>
</organism>
<evidence type="ECO:0000256" key="5">
    <source>
        <dbReference type="ARBA" id="ARBA00022824"/>
    </source>
</evidence>
<dbReference type="PANTHER" id="PTHR22760:SF4">
    <property type="entry name" value="GPI MANNOSYLTRANSFERASE 3"/>
    <property type="match status" value="1"/>
</dbReference>
<evidence type="ECO:0000256" key="3">
    <source>
        <dbReference type="ARBA" id="ARBA00022679"/>
    </source>
</evidence>
<keyword evidence="5 8" id="KW-0256">Endoplasmic reticulum</keyword>